<dbReference type="AlphaFoldDB" id="A0A6P7FM52"/>
<comment type="similarity">
    <text evidence="1">Belongs to the UPF0489 family.</text>
</comment>
<accession>A0A6P7FM52</accession>
<evidence type="ECO:0000256" key="1">
    <source>
        <dbReference type="ARBA" id="ARBA00007099"/>
    </source>
</evidence>
<name>A0A6P7FM52_DIAVI</name>
<sequence length="399" mass="46136">MDRSMYGKVVPGTLNPYQCSIKKGTSPGCARRNKQHKKIPIYVVEGHHEVIPFVHKNIGSKHLPVEGSTLIHFDSHPDMLIPLDMPAEYVFDKEKLYDSLSIENWIMPAAYAGHFEHLVWIKPPWAHQIEDSSQIFNIGKDSTNGTIRLDCKETYFVSECLYTNIKDLENSRAVQLDVATLGKKLVNDSDDLNQIRSLISRSDAPVVLDIDLDFFSTGNPFKRMYEEANMYEQLKDIYYYKTPSSKDDSVISESTLTRKKQIDFLYNIFKSLNETKTMPDVKDPSEQWKKVDNLRKKMLEHYEEDDIDWLLVHDAGCTCDDSGLPDHISSMEELEVMFDCFKNFLEILPKHPVIVTISRSTEDDYTPFENVELIQNKVTELLKLRFSCDEPVLQYLNKD</sequence>
<reference evidence="2" key="1">
    <citation type="submission" date="2025-08" db="UniProtKB">
        <authorList>
            <consortium name="RefSeq"/>
        </authorList>
    </citation>
    <scope>IDENTIFICATION</scope>
    <source>
        <tissue evidence="2">Whole insect</tissue>
    </source>
</reference>
<organism evidence="2">
    <name type="scientific">Diabrotica virgifera virgifera</name>
    <name type="common">western corn rootworm</name>
    <dbReference type="NCBI Taxonomy" id="50390"/>
    <lineage>
        <taxon>Eukaryota</taxon>
        <taxon>Metazoa</taxon>
        <taxon>Ecdysozoa</taxon>
        <taxon>Arthropoda</taxon>
        <taxon>Hexapoda</taxon>
        <taxon>Insecta</taxon>
        <taxon>Pterygota</taxon>
        <taxon>Neoptera</taxon>
        <taxon>Endopterygota</taxon>
        <taxon>Coleoptera</taxon>
        <taxon>Polyphaga</taxon>
        <taxon>Cucujiformia</taxon>
        <taxon>Chrysomeloidea</taxon>
        <taxon>Chrysomelidae</taxon>
        <taxon>Galerucinae</taxon>
        <taxon>Diabroticina</taxon>
        <taxon>Diabroticites</taxon>
        <taxon>Diabrotica</taxon>
    </lineage>
</organism>
<gene>
    <name evidence="2" type="primary">LOC114331723</name>
</gene>
<dbReference type="PANTHER" id="PTHR13225">
    <property type="entry name" value="MISEXPRESSION SUPPRESSOR OF RAS 6"/>
    <property type="match status" value="1"/>
</dbReference>
<dbReference type="RefSeq" id="XP_028137151.1">
    <property type="nucleotide sequence ID" value="XM_028281350.1"/>
</dbReference>
<dbReference type="PANTHER" id="PTHR13225:SF3">
    <property type="entry name" value="UPF0489 PROTEIN C5ORF22"/>
    <property type="match status" value="1"/>
</dbReference>
<protein>
    <submittedName>
        <fullName evidence="2">UPF0489 protein C5orf22 homolog isoform X5</fullName>
    </submittedName>
</protein>
<dbReference type="InterPro" id="IPR024131">
    <property type="entry name" value="UPF0489"/>
</dbReference>
<dbReference type="Pfam" id="PF12640">
    <property type="entry name" value="UPF0489"/>
    <property type="match status" value="1"/>
</dbReference>
<proteinExistence type="inferred from homology"/>
<evidence type="ECO:0000313" key="2">
    <source>
        <dbReference type="RefSeq" id="XP_028137151.1"/>
    </source>
</evidence>